<evidence type="ECO:0000259" key="16">
    <source>
        <dbReference type="Pfam" id="PF14849"/>
    </source>
</evidence>
<dbReference type="InterPro" id="IPR001708">
    <property type="entry name" value="YidC/ALB3/OXA1/COX18"/>
</dbReference>
<proteinExistence type="inferred from homology"/>
<sequence>MNGENKVDNKNMLLAIVLSAIVLIGWQYFVGLPQMQRQHEAAQQAAQQQTQQSAEVKPGQAPAIPGSAPAATANLTRAEVVASTPRVSIDTPRYLGSINLKGGRIDDLALRTYHETIDPKSPNIVLLSPSGSPIRPANHHDILENQGPYYADFGWVAQPGSAVKTPAADTVWTAKSSGPLTPTSPTVLEWDNGAGLLFHRTIAVDDSQMFTVTDAVENKGAAAVQLSPYALISRHGTPAVAGYYILHEGLIGFLGENRLQEYKYSAFDKEGTDQTWKGVKAGWLGFTDKYWATALIPDQSAVYTGEFTSSHGQGVKTYQTDILFESKTVAPGASAEVSTRLFSGAKEVALIDGYEKSIGADRFDLLIDWGWFYYITKNLFIVIDWLYHFTGNFGISILIVTLLLKLLFFPLANKSYESMAKMKKVQPEMTAIRERFADDKMKQQQAMMELYKRERINPVSGCVPVLLQIPVFFALYKVLFITIEMRHQPFFGWIHDLSAPDPTTIFNLFGLIPWSPPLFLMLGAWPLIMGVTMFLQMQLNPAPADPVQASLFRWMPLIFTFMLGSFPVGLVIYWTWNNTLTILQQSLIMKKNGVKIELWDNLKGLFVKKAKA</sequence>
<dbReference type="RefSeq" id="WP_307279513.1">
    <property type="nucleotide sequence ID" value="NZ_JAUSVX010000012.1"/>
</dbReference>
<accession>A0ABU0JH43</accession>
<evidence type="ECO:0000256" key="13">
    <source>
        <dbReference type="HAMAP-Rule" id="MF_01810"/>
    </source>
</evidence>
<keyword evidence="5 13" id="KW-1003">Cell membrane</keyword>
<feature type="compositionally biased region" description="Low complexity" evidence="14">
    <location>
        <begin position="41"/>
        <end position="54"/>
    </location>
</feature>
<dbReference type="InterPro" id="IPR028055">
    <property type="entry name" value="YidC/Oxa/ALB_C"/>
</dbReference>
<keyword evidence="18" id="KW-1185">Reference proteome</keyword>
<dbReference type="InterPro" id="IPR038221">
    <property type="entry name" value="YidC_periplasmic_sf"/>
</dbReference>
<evidence type="ECO:0000256" key="11">
    <source>
        <dbReference type="ARBA" id="ARBA00033245"/>
    </source>
</evidence>
<comment type="subcellular location">
    <subcellularLocation>
        <location evidence="1">Cell inner membrane</location>
        <topology evidence="1">Multi-pass membrane protein</topology>
    </subcellularLocation>
    <subcellularLocation>
        <location evidence="13">Cell membrane</location>
        <topology evidence="13">Multi-pass membrane protein</topology>
    </subcellularLocation>
</comment>
<keyword evidence="7 13" id="KW-0653">Protein transport</keyword>
<evidence type="ECO:0000256" key="7">
    <source>
        <dbReference type="ARBA" id="ARBA00022927"/>
    </source>
</evidence>
<evidence type="ECO:0000256" key="12">
    <source>
        <dbReference type="ARBA" id="ARBA00033342"/>
    </source>
</evidence>
<evidence type="ECO:0000256" key="14">
    <source>
        <dbReference type="SAM" id="MobiDB-lite"/>
    </source>
</evidence>
<evidence type="ECO:0000313" key="18">
    <source>
        <dbReference type="Proteomes" id="UP001242480"/>
    </source>
</evidence>
<dbReference type="Pfam" id="PF14849">
    <property type="entry name" value="YidC_periplas"/>
    <property type="match status" value="1"/>
</dbReference>
<dbReference type="InterPro" id="IPR019998">
    <property type="entry name" value="Membr_insert_YidC"/>
</dbReference>
<reference evidence="17 18" key="1">
    <citation type="submission" date="2023-07" db="EMBL/GenBank/DDBJ databases">
        <title>Genomic Encyclopedia of Type Strains, Phase IV (KMG-IV): sequencing the most valuable type-strain genomes for metagenomic binning, comparative biology and taxonomic classification.</title>
        <authorList>
            <person name="Goeker M."/>
        </authorList>
    </citation>
    <scope>NUCLEOTIDE SEQUENCE [LARGE SCALE GENOMIC DNA]</scope>
    <source>
        <strain evidence="17 18">DSM 19619</strain>
    </source>
</reference>
<feature type="transmembrane region" description="Helical" evidence="13">
    <location>
        <begin position="551"/>
        <end position="576"/>
    </location>
</feature>
<evidence type="ECO:0000256" key="6">
    <source>
        <dbReference type="ARBA" id="ARBA00022692"/>
    </source>
</evidence>
<keyword evidence="6 13" id="KW-0812">Transmembrane</keyword>
<comment type="function">
    <text evidence="13">Required for the insertion and/or proper folding and/or complex formation of integral membrane proteins into the membrane. Involved in integration of membrane proteins that insert both dependently and independently of the Sec translocase complex, as well as at least some lipoproteins. Aids folding of multispanning membrane proteins.</text>
</comment>
<dbReference type="EMBL" id="JAUSVX010000012">
    <property type="protein sequence ID" value="MDQ0472544.1"/>
    <property type="molecule type" value="Genomic_DNA"/>
</dbReference>
<dbReference type="CDD" id="cd19961">
    <property type="entry name" value="EcYidC-like_peri"/>
    <property type="match status" value="1"/>
</dbReference>
<evidence type="ECO:0000256" key="8">
    <source>
        <dbReference type="ARBA" id="ARBA00022989"/>
    </source>
</evidence>
<comment type="caution">
    <text evidence="17">The sequence shown here is derived from an EMBL/GenBank/DDBJ whole genome shotgun (WGS) entry which is preliminary data.</text>
</comment>
<dbReference type="PRINTS" id="PR00701">
    <property type="entry name" value="60KDINNERMP"/>
</dbReference>
<dbReference type="NCBIfam" id="NF002353">
    <property type="entry name" value="PRK01318.1-4"/>
    <property type="match status" value="1"/>
</dbReference>
<evidence type="ECO:0000256" key="4">
    <source>
        <dbReference type="ARBA" id="ARBA00022448"/>
    </source>
</evidence>
<dbReference type="CDD" id="cd20070">
    <property type="entry name" value="5TM_YidC_Alb3"/>
    <property type="match status" value="1"/>
</dbReference>
<keyword evidence="10 13" id="KW-0143">Chaperone</keyword>
<evidence type="ECO:0000256" key="9">
    <source>
        <dbReference type="ARBA" id="ARBA00023136"/>
    </source>
</evidence>
<keyword evidence="4 13" id="KW-0813">Transport</keyword>
<keyword evidence="9 13" id="KW-0472">Membrane</keyword>
<feature type="transmembrane region" description="Helical" evidence="13">
    <location>
        <begin position="12"/>
        <end position="30"/>
    </location>
</feature>
<name>A0ABU0JH43_9HYPH</name>
<feature type="region of interest" description="Disordered" evidence="14">
    <location>
        <begin position="41"/>
        <end position="64"/>
    </location>
</feature>
<evidence type="ECO:0000259" key="15">
    <source>
        <dbReference type="Pfam" id="PF02096"/>
    </source>
</evidence>
<dbReference type="PANTHER" id="PTHR12428">
    <property type="entry name" value="OXA1"/>
    <property type="match status" value="1"/>
</dbReference>
<dbReference type="Pfam" id="PF02096">
    <property type="entry name" value="60KD_IMP"/>
    <property type="match status" value="1"/>
</dbReference>
<feature type="transmembrane region" description="Helical" evidence="13">
    <location>
        <begin position="393"/>
        <end position="412"/>
    </location>
</feature>
<dbReference type="PANTHER" id="PTHR12428:SF65">
    <property type="entry name" value="CYTOCHROME C OXIDASE ASSEMBLY PROTEIN COX18, MITOCHONDRIAL"/>
    <property type="match status" value="1"/>
</dbReference>
<feature type="domain" description="Membrane insertase YidC/Oxa/ALB C-terminal" evidence="15">
    <location>
        <begin position="393"/>
        <end position="590"/>
    </location>
</feature>
<dbReference type="Proteomes" id="UP001242480">
    <property type="component" value="Unassembled WGS sequence"/>
</dbReference>
<comment type="subunit">
    <text evidence="13">Interacts with the Sec translocase complex via SecD. Specifically interacts with transmembrane segments of nascent integral membrane proteins during membrane integration.</text>
</comment>
<dbReference type="InterPro" id="IPR047196">
    <property type="entry name" value="YidC_ALB_C"/>
</dbReference>
<feature type="transmembrane region" description="Helical" evidence="13">
    <location>
        <begin position="456"/>
        <end position="476"/>
    </location>
</feature>
<dbReference type="HAMAP" id="MF_01810">
    <property type="entry name" value="YidC_type1"/>
    <property type="match status" value="1"/>
</dbReference>
<dbReference type="InterPro" id="IPR028053">
    <property type="entry name" value="Membr_insert_YidC_N"/>
</dbReference>
<feature type="domain" description="Membrane insertase YidC N-terminal" evidence="16">
    <location>
        <begin position="86"/>
        <end position="381"/>
    </location>
</feature>
<evidence type="ECO:0000256" key="5">
    <source>
        <dbReference type="ARBA" id="ARBA00022475"/>
    </source>
</evidence>
<evidence type="ECO:0000256" key="2">
    <source>
        <dbReference type="ARBA" id="ARBA00010527"/>
    </source>
</evidence>
<protein>
    <recommendedName>
        <fullName evidence="3 13">Membrane protein insertase YidC</fullName>
    </recommendedName>
    <alternativeName>
        <fullName evidence="12 13">Foldase YidC</fullName>
    </alternativeName>
    <alternativeName>
        <fullName evidence="11 13">Membrane integrase YidC</fullName>
    </alternativeName>
    <alternativeName>
        <fullName evidence="13">Membrane protein YidC</fullName>
    </alternativeName>
</protein>
<organism evidence="17 18">
    <name type="scientific">Labrys wisconsinensis</name>
    <dbReference type="NCBI Taxonomy" id="425677"/>
    <lineage>
        <taxon>Bacteria</taxon>
        <taxon>Pseudomonadati</taxon>
        <taxon>Pseudomonadota</taxon>
        <taxon>Alphaproteobacteria</taxon>
        <taxon>Hyphomicrobiales</taxon>
        <taxon>Xanthobacteraceae</taxon>
        <taxon>Labrys</taxon>
    </lineage>
</organism>
<feature type="transmembrane region" description="Helical" evidence="13">
    <location>
        <begin position="518"/>
        <end position="539"/>
    </location>
</feature>
<evidence type="ECO:0000256" key="10">
    <source>
        <dbReference type="ARBA" id="ARBA00023186"/>
    </source>
</evidence>
<dbReference type="NCBIfam" id="TIGR03592">
    <property type="entry name" value="yidC_oxa1_cterm"/>
    <property type="match status" value="1"/>
</dbReference>
<dbReference type="NCBIfam" id="TIGR03593">
    <property type="entry name" value="yidC_nterm"/>
    <property type="match status" value="1"/>
</dbReference>
<evidence type="ECO:0000256" key="3">
    <source>
        <dbReference type="ARBA" id="ARBA00015325"/>
    </source>
</evidence>
<keyword evidence="8 13" id="KW-1133">Transmembrane helix</keyword>
<evidence type="ECO:0000256" key="1">
    <source>
        <dbReference type="ARBA" id="ARBA00004429"/>
    </source>
</evidence>
<evidence type="ECO:0000313" key="17">
    <source>
        <dbReference type="EMBL" id="MDQ0472544.1"/>
    </source>
</evidence>
<comment type="similarity">
    <text evidence="2 13">Belongs to the OXA1/ALB3/YidC family. Type 1 subfamily.</text>
</comment>
<gene>
    <name evidence="13" type="primary">yidC</name>
    <name evidence="17" type="ORF">QO011_005573</name>
</gene>
<dbReference type="Gene3D" id="2.70.98.90">
    <property type="match status" value="1"/>
</dbReference>
<dbReference type="PRINTS" id="PR01900">
    <property type="entry name" value="YIDCPROTEIN"/>
</dbReference>